<dbReference type="InterPro" id="IPR005754">
    <property type="entry name" value="Sortase"/>
</dbReference>
<dbReference type="CDD" id="cd05829">
    <property type="entry name" value="Sortase_F"/>
    <property type="match status" value="1"/>
</dbReference>
<gene>
    <name evidence="3" type="ORF">FH965_05890</name>
</gene>
<evidence type="ECO:0000313" key="3">
    <source>
        <dbReference type="EMBL" id="QDQ10143.1"/>
    </source>
</evidence>
<feature type="chain" id="PRO_5038613526" evidence="2">
    <location>
        <begin position="38"/>
        <end position="220"/>
    </location>
</feature>
<proteinExistence type="predicted"/>
<dbReference type="PROSITE" id="PS51257">
    <property type="entry name" value="PROKAR_LIPOPROTEIN"/>
    <property type="match status" value="1"/>
</dbReference>
<dbReference type="Gene3D" id="2.40.260.10">
    <property type="entry name" value="Sortase"/>
    <property type="match status" value="1"/>
</dbReference>
<keyword evidence="2" id="KW-0732">Signal</keyword>
<evidence type="ECO:0000256" key="2">
    <source>
        <dbReference type="SAM" id="SignalP"/>
    </source>
</evidence>
<dbReference type="InterPro" id="IPR042001">
    <property type="entry name" value="Sortase_F"/>
</dbReference>
<dbReference type="GO" id="GO:0016787">
    <property type="term" value="F:hydrolase activity"/>
    <property type="evidence" value="ECO:0007669"/>
    <property type="project" value="UniProtKB-KW"/>
</dbReference>
<dbReference type="Proteomes" id="UP000316806">
    <property type="component" value="Chromosome"/>
</dbReference>
<name>A0A516R3A9_STRST</name>
<reference evidence="3 4" key="1">
    <citation type="journal article" date="2019" name="J. Ind. Microbiol. Biotechnol.">
        <title>The complete genomic sequence of Streptomyces spectabilis NRRL-2792 and identification of secondary metabolite biosynthetic gene clusters.</title>
        <authorList>
            <person name="Sinha A."/>
            <person name="Phillips-Salemka S."/>
            <person name="Niraula T.A."/>
            <person name="Short K.A."/>
            <person name="Niraula N.P."/>
        </authorList>
    </citation>
    <scope>NUCLEOTIDE SEQUENCE [LARGE SCALE GENOMIC DNA]</scope>
    <source>
        <strain evidence="3 4">NRRL 2792</strain>
    </source>
</reference>
<dbReference type="EMBL" id="CP040916">
    <property type="protein sequence ID" value="QDQ10143.1"/>
    <property type="molecule type" value="Genomic_DNA"/>
</dbReference>
<keyword evidence="1" id="KW-0378">Hydrolase</keyword>
<sequence>MPLKSRPLPASAAPRRRALGACALTVVVCATLGGCSAADGSAAATKAEPSASKTYAVGEPDANAGSAAAGSAPAAPVHVAIPSIGVRSPLLRLGLNADRTVEVPPAEKGMTAGWYTGGAVPGRRGAAVIIGHNDTRFGRAVFHDLKKVRVGADIAVRDARGRTVHFRVTATETASKKAFPTDKVYGDTGSRDLRLITCDGAYDAQGHPVDNLIVYATAKR</sequence>
<protein>
    <submittedName>
        <fullName evidence="3">Class F sortase</fullName>
    </submittedName>
</protein>
<dbReference type="NCBIfam" id="NF033748">
    <property type="entry name" value="class_F_sortase"/>
    <property type="match status" value="1"/>
</dbReference>
<evidence type="ECO:0000313" key="4">
    <source>
        <dbReference type="Proteomes" id="UP000316806"/>
    </source>
</evidence>
<accession>A0A516R3A9</accession>
<dbReference type="RefSeq" id="WP_144001839.1">
    <property type="nucleotide sequence ID" value="NZ_CP040916.1"/>
</dbReference>
<dbReference type="SUPFAM" id="SSF63817">
    <property type="entry name" value="Sortase"/>
    <property type="match status" value="1"/>
</dbReference>
<dbReference type="Pfam" id="PF04203">
    <property type="entry name" value="Sortase"/>
    <property type="match status" value="1"/>
</dbReference>
<evidence type="ECO:0000256" key="1">
    <source>
        <dbReference type="ARBA" id="ARBA00022801"/>
    </source>
</evidence>
<feature type="signal peptide" evidence="2">
    <location>
        <begin position="1"/>
        <end position="37"/>
    </location>
</feature>
<organism evidence="3 4">
    <name type="scientific">Streptomyces spectabilis</name>
    <dbReference type="NCBI Taxonomy" id="68270"/>
    <lineage>
        <taxon>Bacteria</taxon>
        <taxon>Bacillati</taxon>
        <taxon>Actinomycetota</taxon>
        <taxon>Actinomycetes</taxon>
        <taxon>Kitasatosporales</taxon>
        <taxon>Streptomycetaceae</taxon>
        <taxon>Streptomyces</taxon>
    </lineage>
</organism>
<dbReference type="AlphaFoldDB" id="A0A516R3A9"/>
<dbReference type="InterPro" id="IPR023365">
    <property type="entry name" value="Sortase_dom-sf"/>
</dbReference>